<dbReference type="RefSeq" id="XP_022151885.1">
    <property type="nucleotide sequence ID" value="XM_022296193.1"/>
</dbReference>
<evidence type="ECO:0000313" key="12">
    <source>
        <dbReference type="Proteomes" id="UP000504603"/>
    </source>
</evidence>
<dbReference type="RefSeq" id="XP_022151884.1">
    <property type="nucleotide sequence ID" value="XM_022296192.1"/>
</dbReference>
<keyword evidence="8" id="KW-0539">Nucleus</keyword>
<dbReference type="PANTHER" id="PTHR31251">
    <property type="entry name" value="SQUAMOSA PROMOTER-BINDING-LIKE PROTEIN 4"/>
    <property type="match status" value="1"/>
</dbReference>
<dbReference type="RefSeq" id="XP_022151883.1">
    <property type="nucleotide sequence ID" value="XM_022296191.1"/>
</dbReference>
<dbReference type="Pfam" id="PF03110">
    <property type="entry name" value="SBP"/>
    <property type="match status" value="1"/>
</dbReference>
<name>A0A6J1DED6_MOMCH</name>
<keyword evidence="4" id="KW-0862">Zinc</keyword>
<keyword evidence="2" id="KW-0479">Metal-binding</keyword>
<accession>A0A6J1DED6</accession>
<dbReference type="SUPFAM" id="SSF103612">
    <property type="entry name" value="SBT domain"/>
    <property type="match status" value="1"/>
</dbReference>
<dbReference type="Gene3D" id="4.10.1100.10">
    <property type="entry name" value="Transcription factor, SBP-box domain"/>
    <property type="match status" value="1"/>
</dbReference>
<evidence type="ECO:0000313" key="13">
    <source>
        <dbReference type="RefSeq" id="XP_022151883.1"/>
    </source>
</evidence>
<dbReference type="OrthoDB" id="514967at2759"/>
<keyword evidence="7" id="KW-0804">Transcription</keyword>
<protein>
    <submittedName>
        <fullName evidence="13 14">Squamosa promoter-binding-like protein 12 isoform X1</fullName>
    </submittedName>
</protein>
<dbReference type="GO" id="GO:0008270">
    <property type="term" value="F:zinc ion binding"/>
    <property type="evidence" value="ECO:0007669"/>
    <property type="project" value="UniProtKB-KW"/>
</dbReference>
<evidence type="ECO:0000256" key="10">
    <source>
        <dbReference type="SAM" id="MobiDB-lite"/>
    </source>
</evidence>
<evidence type="ECO:0000256" key="7">
    <source>
        <dbReference type="ARBA" id="ARBA00023163"/>
    </source>
</evidence>
<evidence type="ECO:0000256" key="6">
    <source>
        <dbReference type="ARBA" id="ARBA00023125"/>
    </source>
</evidence>
<dbReference type="GO" id="GO:0005634">
    <property type="term" value="C:nucleus"/>
    <property type="evidence" value="ECO:0007669"/>
    <property type="project" value="UniProtKB-SubCell"/>
</dbReference>
<dbReference type="InterPro" id="IPR044817">
    <property type="entry name" value="SBP-like"/>
</dbReference>
<dbReference type="GeneID" id="111019746"/>
<feature type="domain" description="SBP-type" evidence="11">
    <location>
        <begin position="166"/>
        <end position="243"/>
    </location>
</feature>
<dbReference type="FunFam" id="4.10.1100.10:FF:000001">
    <property type="entry name" value="Squamosa promoter-binding-like protein 14"/>
    <property type="match status" value="1"/>
</dbReference>
<evidence type="ECO:0000256" key="2">
    <source>
        <dbReference type="ARBA" id="ARBA00022723"/>
    </source>
</evidence>
<dbReference type="PROSITE" id="PS51141">
    <property type="entry name" value="ZF_SBP"/>
    <property type="match status" value="1"/>
</dbReference>
<dbReference type="InterPro" id="IPR004333">
    <property type="entry name" value="SBP_dom"/>
</dbReference>
<evidence type="ECO:0000256" key="8">
    <source>
        <dbReference type="ARBA" id="ARBA00023242"/>
    </source>
</evidence>
<dbReference type="InterPro" id="IPR036893">
    <property type="entry name" value="SBP_sf"/>
</dbReference>
<evidence type="ECO:0000256" key="5">
    <source>
        <dbReference type="ARBA" id="ARBA00023015"/>
    </source>
</evidence>
<evidence type="ECO:0000313" key="16">
    <source>
        <dbReference type="RefSeq" id="XP_022151886.1"/>
    </source>
</evidence>
<dbReference type="GO" id="GO:0003677">
    <property type="term" value="F:DNA binding"/>
    <property type="evidence" value="ECO:0007669"/>
    <property type="project" value="UniProtKB-KW"/>
</dbReference>
<comment type="subcellular location">
    <subcellularLocation>
        <location evidence="1">Nucleus</location>
    </subcellularLocation>
</comment>
<evidence type="ECO:0000313" key="14">
    <source>
        <dbReference type="RefSeq" id="XP_022151884.1"/>
    </source>
</evidence>
<evidence type="ECO:0000313" key="15">
    <source>
        <dbReference type="RefSeq" id="XP_022151885.1"/>
    </source>
</evidence>
<evidence type="ECO:0000256" key="1">
    <source>
        <dbReference type="ARBA" id="ARBA00004123"/>
    </source>
</evidence>
<feature type="region of interest" description="Disordered" evidence="10">
    <location>
        <begin position="41"/>
        <end position="74"/>
    </location>
</feature>
<dbReference type="Proteomes" id="UP000504603">
    <property type="component" value="Unplaced"/>
</dbReference>
<sequence length="456" mass="51336">MEWNARSPLQWDWENLTVLNPRIAEQGDLFHSTNFQTKQVINFGSSGDDRRTGRPSFETGQKSPESSKSVSINSLSIEESRTTKFTLEGFEATLEDIGDKNEFVEDEVANTYAKPETSTCSCEPMLSLKLGKQAYFEDSSAGNLTKPSFSMMASRATRKRCQNTTSPHCQVEGCNIDLSSVKDYYRKHRVCESHSKSPKVIIGGLERRFCQQCSRFHGTSEFDEKKRSCRRRLSNHNARRRKPQSKVISLNPARLSSWDFERQQIDIFSDKLSLIYPRPHANSTWESTFSSRHSQRSKYVLKPEKACGSTGQLNVSGDEMSFMHAMPHHHSGKLAPSNGAATKVLDAAQDLQRALSLLSTDLRGSCEAKLISPNNPNRLGSPNCTNQTGMSQSPMNPAIQSLPFASVDSECWCSEQQSVEPQMQIYHPNTEGSSFFQDFQLFKSPCEIEMYSNQLS</sequence>
<reference evidence="13 14" key="1">
    <citation type="submission" date="2025-04" db="UniProtKB">
        <authorList>
            <consortium name="RefSeq"/>
        </authorList>
    </citation>
    <scope>IDENTIFICATION</scope>
    <source>
        <strain evidence="13 14">OHB3-1</strain>
    </source>
</reference>
<dbReference type="KEGG" id="mcha:111019746"/>
<proteinExistence type="predicted"/>
<dbReference type="RefSeq" id="XP_022151886.1">
    <property type="nucleotide sequence ID" value="XM_022296194.1"/>
</dbReference>
<evidence type="ECO:0000256" key="9">
    <source>
        <dbReference type="PROSITE-ProRule" id="PRU00470"/>
    </source>
</evidence>
<organism evidence="12 14">
    <name type="scientific">Momordica charantia</name>
    <name type="common">Bitter gourd</name>
    <name type="synonym">Balsam pear</name>
    <dbReference type="NCBI Taxonomy" id="3673"/>
    <lineage>
        <taxon>Eukaryota</taxon>
        <taxon>Viridiplantae</taxon>
        <taxon>Streptophyta</taxon>
        <taxon>Embryophyta</taxon>
        <taxon>Tracheophyta</taxon>
        <taxon>Spermatophyta</taxon>
        <taxon>Magnoliopsida</taxon>
        <taxon>eudicotyledons</taxon>
        <taxon>Gunneridae</taxon>
        <taxon>Pentapetalae</taxon>
        <taxon>rosids</taxon>
        <taxon>fabids</taxon>
        <taxon>Cucurbitales</taxon>
        <taxon>Cucurbitaceae</taxon>
        <taxon>Momordiceae</taxon>
        <taxon>Momordica</taxon>
    </lineage>
</organism>
<keyword evidence="3 9" id="KW-0863">Zinc-finger</keyword>
<keyword evidence="5" id="KW-0805">Transcription regulation</keyword>
<dbReference type="PANTHER" id="PTHR31251:SF74">
    <property type="entry name" value="SQUAMOSA PROMOTER-BINDING-LIKE PROTEIN 2"/>
    <property type="match status" value="1"/>
</dbReference>
<dbReference type="AlphaFoldDB" id="A0A6J1DED6"/>
<evidence type="ECO:0000259" key="11">
    <source>
        <dbReference type="PROSITE" id="PS51141"/>
    </source>
</evidence>
<gene>
    <name evidence="13 14 15 16" type="primary">LOC111019746</name>
</gene>
<evidence type="ECO:0000256" key="3">
    <source>
        <dbReference type="ARBA" id="ARBA00022771"/>
    </source>
</evidence>
<evidence type="ECO:0000256" key="4">
    <source>
        <dbReference type="ARBA" id="ARBA00022833"/>
    </source>
</evidence>
<keyword evidence="12" id="KW-1185">Reference proteome</keyword>
<keyword evidence="6" id="KW-0238">DNA-binding</keyword>